<organism evidence="7 8">
    <name type="scientific">Corynebacterium casei LMG S-19264</name>
    <dbReference type="NCBI Taxonomy" id="1285583"/>
    <lineage>
        <taxon>Bacteria</taxon>
        <taxon>Bacillati</taxon>
        <taxon>Actinomycetota</taxon>
        <taxon>Actinomycetes</taxon>
        <taxon>Mycobacteriales</taxon>
        <taxon>Corynebacteriaceae</taxon>
        <taxon>Corynebacterium</taxon>
    </lineage>
</organism>
<dbReference type="Pfam" id="PF00929">
    <property type="entry name" value="RNase_T"/>
    <property type="match status" value="1"/>
</dbReference>
<dbReference type="RefSeq" id="WP_025388024.1">
    <property type="nucleotide sequence ID" value="NZ_CP004350.1"/>
</dbReference>
<keyword evidence="8" id="KW-1185">Reference proteome</keyword>
<evidence type="ECO:0000313" key="7">
    <source>
        <dbReference type="EMBL" id="AHI20799.1"/>
    </source>
</evidence>
<evidence type="ECO:0000256" key="1">
    <source>
        <dbReference type="ARBA" id="ARBA00009921"/>
    </source>
</evidence>
<reference evidence="8" key="1">
    <citation type="submission" date="2013-02" db="EMBL/GenBank/DDBJ databases">
        <title>The complete genome sequence of Corynebacterium casei LMG S-19264 (=DSM 44701).</title>
        <authorList>
            <person name="Ruckert C."/>
            <person name="Albersmeier A."/>
            <person name="Kalinowski J."/>
        </authorList>
    </citation>
    <scope>NUCLEOTIDE SEQUENCE [LARGE SCALE GENOMIC DNA]</scope>
    <source>
        <strain evidence="8">LMG S-19264</strain>
    </source>
</reference>
<dbReference type="GeneID" id="82878349"/>
<protein>
    <recommendedName>
        <fullName evidence="5">Oligoribonuclease</fullName>
        <ecNumber evidence="5">3.1.-.-</ecNumber>
    </recommendedName>
</protein>
<evidence type="ECO:0000313" key="8">
    <source>
        <dbReference type="Proteomes" id="UP000019226"/>
    </source>
</evidence>
<name>A0ABN4CEM4_9CORY</name>
<dbReference type="PANTHER" id="PTHR11046:SF0">
    <property type="entry name" value="OLIGORIBONUCLEASE, MITOCHONDRIAL"/>
    <property type="match status" value="1"/>
</dbReference>
<comment type="similarity">
    <text evidence="1 5">Belongs to the oligoribonuclease family.</text>
</comment>
<evidence type="ECO:0000256" key="5">
    <source>
        <dbReference type="HAMAP-Rule" id="MF_00045"/>
    </source>
</evidence>
<accession>A0ABN4CEM4</accession>
<dbReference type="InterPro" id="IPR022894">
    <property type="entry name" value="Oligoribonuclease"/>
</dbReference>
<dbReference type="EMBL" id="CP004350">
    <property type="protein sequence ID" value="AHI20799.1"/>
    <property type="molecule type" value="Genomic_DNA"/>
</dbReference>
<feature type="active site" evidence="5">
    <location>
        <position position="138"/>
    </location>
</feature>
<comment type="function">
    <text evidence="5">3'-to-5' exoribonuclease specific for small oligoribonucleotides.</text>
</comment>
<evidence type="ECO:0000256" key="3">
    <source>
        <dbReference type="ARBA" id="ARBA00022801"/>
    </source>
</evidence>
<dbReference type="InterPro" id="IPR012337">
    <property type="entry name" value="RNaseH-like_sf"/>
</dbReference>
<dbReference type="NCBIfam" id="NF003765">
    <property type="entry name" value="PRK05359.1"/>
    <property type="match status" value="1"/>
</dbReference>
<dbReference type="EC" id="3.1.-.-" evidence="5"/>
<keyword evidence="5" id="KW-0963">Cytoplasm</keyword>
<dbReference type="PANTHER" id="PTHR11046">
    <property type="entry name" value="OLIGORIBONUCLEASE, MITOCHONDRIAL"/>
    <property type="match status" value="1"/>
</dbReference>
<proteinExistence type="inferred from homology"/>
<evidence type="ECO:0000259" key="6">
    <source>
        <dbReference type="SMART" id="SM00479"/>
    </source>
</evidence>
<dbReference type="InterPro" id="IPR013520">
    <property type="entry name" value="Ribonucl_H"/>
</dbReference>
<feature type="domain" description="Exonuclease" evidence="6">
    <location>
        <begin position="15"/>
        <end position="190"/>
    </location>
</feature>
<evidence type="ECO:0000256" key="4">
    <source>
        <dbReference type="ARBA" id="ARBA00022839"/>
    </source>
</evidence>
<dbReference type="SMART" id="SM00479">
    <property type="entry name" value="EXOIII"/>
    <property type="match status" value="1"/>
</dbReference>
<dbReference type="Proteomes" id="UP000019226">
    <property type="component" value="Chromosome"/>
</dbReference>
<comment type="subcellular location">
    <subcellularLocation>
        <location evidence="5">Cytoplasm</location>
    </subcellularLocation>
</comment>
<dbReference type="Gene3D" id="3.30.420.10">
    <property type="entry name" value="Ribonuclease H-like superfamily/Ribonuclease H"/>
    <property type="match status" value="1"/>
</dbReference>
<dbReference type="SUPFAM" id="SSF53098">
    <property type="entry name" value="Ribonuclease H-like"/>
    <property type="match status" value="1"/>
</dbReference>
<keyword evidence="3 5" id="KW-0378">Hydrolase</keyword>
<sequence length="215" mass="24032">MIAMSSTHTPAKHDRLVWIDLEMTGLDPKRHVIVEIAAIITDADLNIVGEGLDIVVHATEKELAEMDDFVTNMHNSSGLTEEIKAATTSLADAESAVLSLIEEHCDPEHPAPLAGNSIATDRTFIREYMPRLDAALHYRMVDVSTIKELARRWHPRAYFNQPEKGMAHRALADIVESIRELDYYRRSVFRSDEGPTSTEATEAAKKSNASYQAFL</sequence>
<dbReference type="GO" id="GO:0016787">
    <property type="term" value="F:hydrolase activity"/>
    <property type="evidence" value="ECO:0007669"/>
    <property type="project" value="UniProtKB-KW"/>
</dbReference>
<evidence type="ECO:0000256" key="2">
    <source>
        <dbReference type="ARBA" id="ARBA00022722"/>
    </source>
</evidence>
<dbReference type="HAMAP" id="MF_00045">
    <property type="entry name" value="Oligoribonuclease"/>
    <property type="match status" value="1"/>
</dbReference>
<dbReference type="CDD" id="cd06135">
    <property type="entry name" value="Orn"/>
    <property type="match status" value="1"/>
</dbReference>
<dbReference type="InterPro" id="IPR036397">
    <property type="entry name" value="RNaseH_sf"/>
</dbReference>
<keyword evidence="2 5" id="KW-0540">Nuclease</keyword>
<gene>
    <name evidence="5" type="primary">orn</name>
    <name evidence="7" type="ORF">CCASEI_11220</name>
</gene>
<keyword evidence="4 5" id="KW-0269">Exonuclease</keyword>